<evidence type="ECO:0000313" key="1">
    <source>
        <dbReference type="EMBL" id="GEN61994.1"/>
    </source>
</evidence>
<dbReference type="OrthoDB" id="9814909at2"/>
<keyword evidence="2" id="KW-1185">Reference proteome</keyword>
<dbReference type="SUPFAM" id="SSF48576">
    <property type="entry name" value="Terpenoid synthases"/>
    <property type="match status" value="1"/>
</dbReference>
<dbReference type="Gene3D" id="1.10.600.10">
    <property type="entry name" value="Farnesyl Diphosphate Synthase"/>
    <property type="match status" value="1"/>
</dbReference>
<accession>A0A511XGB7</accession>
<dbReference type="Pfam" id="PF00494">
    <property type="entry name" value="SQS_PSY"/>
    <property type="match status" value="1"/>
</dbReference>
<dbReference type="RefSeq" id="WP_146885063.1">
    <property type="nucleotide sequence ID" value="NZ_BJYG01000001.1"/>
</dbReference>
<protein>
    <submittedName>
        <fullName evidence="1">Phytoene synthase</fullName>
    </submittedName>
</protein>
<evidence type="ECO:0000313" key="2">
    <source>
        <dbReference type="Proteomes" id="UP000321746"/>
    </source>
</evidence>
<gene>
    <name evidence="1" type="ORF">AOE01nite_02180</name>
</gene>
<organism evidence="1 2">
    <name type="scientific">Acetobacter oeni</name>
    <dbReference type="NCBI Taxonomy" id="304077"/>
    <lineage>
        <taxon>Bacteria</taxon>
        <taxon>Pseudomonadati</taxon>
        <taxon>Pseudomonadota</taxon>
        <taxon>Alphaproteobacteria</taxon>
        <taxon>Acetobacterales</taxon>
        <taxon>Acetobacteraceae</taxon>
        <taxon>Acetobacter</taxon>
    </lineage>
</organism>
<proteinExistence type="predicted"/>
<dbReference type="InterPro" id="IPR008949">
    <property type="entry name" value="Isoprenoid_synthase_dom_sf"/>
</dbReference>
<name>A0A511XGB7_9PROT</name>
<reference evidence="1 2" key="1">
    <citation type="submission" date="2019-07" db="EMBL/GenBank/DDBJ databases">
        <title>Whole genome shotgun sequence of Acetobacter oeni NBRC 105207.</title>
        <authorList>
            <person name="Hosoyama A."/>
            <person name="Uohara A."/>
            <person name="Ohji S."/>
            <person name="Ichikawa N."/>
        </authorList>
    </citation>
    <scope>NUCLEOTIDE SEQUENCE [LARGE SCALE GENOMIC DNA]</scope>
    <source>
        <strain evidence="1 2">NBRC 105207</strain>
    </source>
</reference>
<dbReference type="InterPro" id="IPR002060">
    <property type="entry name" value="Squ/phyt_synthse"/>
</dbReference>
<sequence length="289" mass="31236">MLHERVNVVTGQEDAFAVARDACAEIARLRDPDRHLCAMFLPPAVRAHAFVLIAFNYELSRATALPVSSAVTGPMAGLIRLQWWRDVIEEPERGIQARHDVAIAVAALLTEGWVAADALLLMADAREAELCRVADRQAWRRMVLDSSGGMQRMIAGLLGEHDEAVLDVVAQAGAAFAVGALRRHLPEVLRSGRMPLPSEALVELGLRADGEAADLFEVGRLEQVSAWLRQEGTALLPVRRQIRSKGARLAMLPGVLAARDLRRGDVAMTETGRGIGDRLAVAAAGLTGR</sequence>
<dbReference type="Proteomes" id="UP000321746">
    <property type="component" value="Unassembled WGS sequence"/>
</dbReference>
<comment type="caution">
    <text evidence="1">The sequence shown here is derived from an EMBL/GenBank/DDBJ whole genome shotgun (WGS) entry which is preliminary data.</text>
</comment>
<dbReference type="AlphaFoldDB" id="A0A511XGB7"/>
<dbReference type="EMBL" id="BJYG01000001">
    <property type="protein sequence ID" value="GEN61994.1"/>
    <property type="molecule type" value="Genomic_DNA"/>
</dbReference>